<keyword evidence="3 4" id="KW-0175">Coiled coil</keyword>
<dbReference type="AlphaFoldDB" id="F8PPX8"/>
<evidence type="ECO:0000259" key="6">
    <source>
        <dbReference type="Pfam" id="PF13476"/>
    </source>
</evidence>
<dbReference type="EMBL" id="GL945477">
    <property type="protein sequence ID" value="EGO02132.1"/>
    <property type="molecule type" value="Genomic_DNA"/>
</dbReference>
<evidence type="ECO:0000313" key="7">
    <source>
        <dbReference type="EMBL" id="EGO02132.1"/>
    </source>
</evidence>
<feature type="coiled-coil region" evidence="4">
    <location>
        <begin position="310"/>
        <end position="344"/>
    </location>
</feature>
<dbReference type="OrthoDB" id="10254973at2759"/>
<reference evidence="8" key="1">
    <citation type="journal article" date="2011" name="Science">
        <title>The plant cell wall-decomposing machinery underlies the functional diversity of forest fungi.</title>
        <authorList>
            <person name="Eastwood D.C."/>
            <person name="Floudas D."/>
            <person name="Binder M."/>
            <person name="Majcherczyk A."/>
            <person name="Schneider P."/>
            <person name="Aerts A."/>
            <person name="Asiegbu F.O."/>
            <person name="Baker S.E."/>
            <person name="Barry K."/>
            <person name="Bendiksby M."/>
            <person name="Blumentritt M."/>
            <person name="Coutinho P.M."/>
            <person name="Cullen D."/>
            <person name="de Vries R.P."/>
            <person name="Gathman A."/>
            <person name="Goodell B."/>
            <person name="Henrissat B."/>
            <person name="Ihrmark K."/>
            <person name="Kauserud H."/>
            <person name="Kohler A."/>
            <person name="LaButti K."/>
            <person name="Lapidus A."/>
            <person name="Lavin J.L."/>
            <person name="Lee Y.-H."/>
            <person name="Lindquist E."/>
            <person name="Lilly W."/>
            <person name="Lucas S."/>
            <person name="Morin E."/>
            <person name="Murat C."/>
            <person name="Oguiza J.A."/>
            <person name="Park J."/>
            <person name="Pisabarro A.G."/>
            <person name="Riley R."/>
            <person name="Rosling A."/>
            <person name="Salamov A."/>
            <person name="Schmidt O."/>
            <person name="Schmutz J."/>
            <person name="Skrede I."/>
            <person name="Stenlid J."/>
            <person name="Wiebenga A."/>
            <person name="Xie X."/>
            <person name="Kuees U."/>
            <person name="Hibbett D.S."/>
            <person name="Hoffmeister D."/>
            <person name="Hoegberg N."/>
            <person name="Martin F."/>
            <person name="Grigoriev I.V."/>
            <person name="Watkinson S.C."/>
        </authorList>
    </citation>
    <scope>NUCLEOTIDE SEQUENCE [LARGE SCALE GENOMIC DNA]</scope>
    <source>
        <strain evidence="8">strain S7.3</strain>
    </source>
</reference>
<feature type="region of interest" description="Disordered" evidence="5">
    <location>
        <begin position="1"/>
        <end position="115"/>
    </location>
</feature>
<dbReference type="GO" id="GO:0003697">
    <property type="term" value="F:single-stranded DNA binding"/>
    <property type="evidence" value="ECO:0007669"/>
    <property type="project" value="TreeGrafter"/>
</dbReference>
<feature type="coiled-coil region" evidence="4">
    <location>
        <begin position="519"/>
        <end position="546"/>
    </location>
</feature>
<dbReference type="InParanoid" id="F8PPX8"/>
<evidence type="ECO:0000256" key="1">
    <source>
        <dbReference type="ARBA" id="ARBA00010171"/>
    </source>
</evidence>
<keyword evidence="8" id="KW-1185">Reference proteome</keyword>
<dbReference type="PANTHER" id="PTHR45916:SF1">
    <property type="entry name" value="STRUCTURAL MAINTENANCE OF CHROMOSOMES PROTEIN 5"/>
    <property type="match status" value="1"/>
</dbReference>
<dbReference type="Proteomes" id="UP000008063">
    <property type="component" value="Unassembled WGS sequence"/>
</dbReference>
<feature type="compositionally biased region" description="Polar residues" evidence="5">
    <location>
        <begin position="104"/>
        <end position="115"/>
    </location>
</feature>
<feature type="compositionally biased region" description="Acidic residues" evidence="5">
    <location>
        <begin position="72"/>
        <end position="90"/>
    </location>
</feature>
<dbReference type="eggNOG" id="KOG0979">
    <property type="taxonomic scope" value="Eukaryota"/>
</dbReference>
<feature type="coiled-coil region" evidence="4">
    <location>
        <begin position="847"/>
        <end position="874"/>
    </location>
</feature>
<name>F8PPX8_SERL3</name>
<dbReference type="GO" id="GO:0016887">
    <property type="term" value="F:ATP hydrolysis activity"/>
    <property type="evidence" value="ECO:0007669"/>
    <property type="project" value="InterPro"/>
</dbReference>
<dbReference type="Pfam" id="PF13476">
    <property type="entry name" value="AAA_23"/>
    <property type="match status" value="1"/>
</dbReference>
<evidence type="ECO:0000256" key="2">
    <source>
        <dbReference type="ARBA" id="ARBA00018687"/>
    </source>
</evidence>
<evidence type="ECO:0000256" key="3">
    <source>
        <dbReference type="ARBA" id="ARBA00023054"/>
    </source>
</evidence>
<dbReference type="SUPFAM" id="SSF52540">
    <property type="entry name" value="P-loop containing nucleoside triphosphate hydrolases"/>
    <property type="match status" value="1"/>
</dbReference>
<dbReference type="HOGENOM" id="CLU_004969_2_0_1"/>
<sequence length="1231" mass="139955">MSRRTRTTAKELSYQERGSSQVKIEKVKQEKIKEDKQNRKTTRSISEEDETQDKDEVPGQNEDMDGLPSDVDQGDAEGGSEQEGDGDDDEGSSKAHKRVRVNVEGQSQPSTSANESIGMHRARVQTLPRDVDGFIPGSIVRIQLKNFVTYDWVEFRPGPYLNMILGPNGTGKSSIACAICLGLNWPPSVLGRASELNSFVKLGKDAGHIEIELKGPKGKPNLIICRQLSAKSRGSSFTLNGKSATGKEITNRMAELNVQVGNLCSFLPQDKVSEFAQMTSQQLLRETERAAGDHKLTSWHDTLISSGKELKQLQQIIKDEKERLETMQQRNSDLEREVRMYQERRAIEKEIETLEVLIPVNEYYEAKEIYTEKKKIQRVLHDKVRRLKEKNAPAHALLDQFGHKYKDYERERENKKKAARQKFLQMKSKWTESEKIESLVEEVSGKLESVKKGEKERIKKIKDLEAQNAKWQRELDNPPELEDLQTINAEIKALNSKHSKTGERQLDLQDRQRANADASGAQKAQIEAAMSELKKLDDEKHRKLQNLSKWDKDCADAVAWLRNNQNKFKMEVFEPPVICLTVPDKRYTNAVEACFNANQLKTLVVQCPEDYDTLNHYLNDTDKAGLRKGARINTWFRPKQENMLVGPPMSPDEMASLGFDDYAINYVDCPDGLLWFLKKELNMHRTAIGLNGSKVDVARSMDAVSRFGPKGEGGGATFIAGSIMNIVQRSRYGQRLPQNMTRDVRLARNLVNSASILAEFGAVDPEIKKTLDKRIQEARHALELIEVEAVALAGEETKINAEEKEYKKNHGALSVRRKFVIDADNRQTTLKAKISTNEGEIQKLENAPSVEDERARLKKKLLELSKKRVKIAKEYTQLIRALIVNQVDATRSGLEFLQVGANKNALEALCQQKDEAYQKAFAEFEEADKIYQTVKADAKEKCAISKELVQNMDQEFKDRFREMELVSDDEIFLEMCKWLTSGTTQDGSVYARKSDQLRAELDTQRTKLEMNTHTNGSVVEQYEKRQAEISTLDQTVKTRENNAQKIERAIKNARDNWQPALERLVASIGKKFSAAFDRIGCAGEIRINPHEDYDKWAIDILVKFRDREKLQLLTGQRQSGGERSLTTILYLMSLTEEARSPFSLVDEINQGMDMRAERAVHNSMVEVTCKADSAQYFLITPKLLPDLDYHERMKILCVNNGEWLPEQQGLGNMMNMIETFVQHRGRSAAAA</sequence>
<proteinExistence type="inferred from homology"/>
<evidence type="ECO:0000256" key="5">
    <source>
        <dbReference type="SAM" id="MobiDB-lite"/>
    </source>
</evidence>
<dbReference type="GO" id="GO:0000724">
    <property type="term" value="P:double-strand break repair via homologous recombination"/>
    <property type="evidence" value="ECO:0007669"/>
    <property type="project" value="TreeGrafter"/>
</dbReference>
<gene>
    <name evidence="7" type="ORF">SERLA73DRAFT_159172</name>
</gene>
<organism evidence="8">
    <name type="scientific">Serpula lacrymans var. lacrymans (strain S7.3)</name>
    <name type="common">Dry rot fungus</name>
    <dbReference type="NCBI Taxonomy" id="936435"/>
    <lineage>
        <taxon>Eukaryota</taxon>
        <taxon>Fungi</taxon>
        <taxon>Dikarya</taxon>
        <taxon>Basidiomycota</taxon>
        <taxon>Agaricomycotina</taxon>
        <taxon>Agaricomycetes</taxon>
        <taxon>Agaricomycetidae</taxon>
        <taxon>Boletales</taxon>
        <taxon>Coniophorineae</taxon>
        <taxon>Serpulaceae</taxon>
        <taxon>Serpula</taxon>
    </lineage>
</organism>
<feature type="domain" description="Rad50/SbcC-type AAA" evidence="6">
    <location>
        <begin position="141"/>
        <end position="353"/>
    </location>
</feature>
<evidence type="ECO:0000313" key="8">
    <source>
        <dbReference type="Proteomes" id="UP000008063"/>
    </source>
</evidence>
<dbReference type="FunCoup" id="F8PPX8">
    <property type="interactions" value="773"/>
</dbReference>
<dbReference type="PANTHER" id="PTHR45916">
    <property type="entry name" value="STRUCTURAL MAINTENANCE OF CHROMOSOMES PROTEIN 5"/>
    <property type="match status" value="1"/>
</dbReference>
<dbReference type="GO" id="GO:0005634">
    <property type="term" value="C:nucleus"/>
    <property type="evidence" value="ECO:0007669"/>
    <property type="project" value="TreeGrafter"/>
</dbReference>
<dbReference type="InterPro" id="IPR038729">
    <property type="entry name" value="Rad50/SbcC_AAA"/>
</dbReference>
<evidence type="ECO:0000256" key="4">
    <source>
        <dbReference type="SAM" id="Coils"/>
    </source>
</evidence>
<protein>
    <recommendedName>
        <fullName evidence="2">Structural maintenance of chromosomes protein 5</fullName>
    </recommendedName>
</protein>
<comment type="similarity">
    <text evidence="1">Belongs to the SMC family. SMC5 subfamily.</text>
</comment>
<dbReference type="Gene3D" id="3.40.50.300">
    <property type="entry name" value="P-loop containing nucleotide triphosphate hydrolases"/>
    <property type="match status" value="2"/>
</dbReference>
<dbReference type="OMA" id="RFWTSQP"/>
<dbReference type="InterPro" id="IPR027417">
    <property type="entry name" value="P-loop_NTPase"/>
</dbReference>
<feature type="compositionally biased region" description="Basic and acidic residues" evidence="5">
    <location>
        <begin position="23"/>
        <end position="38"/>
    </location>
</feature>
<dbReference type="GO" id="GO:0030915">
    <property type="term" value="C:Smc5-Smc6 complex"/>
    <property type="evidence" value="ECO:0007669"/>
    <property type="project" value="TreeGrafter"/>
</dbReference>
<dbReference type="STRING" id="936435.F8PPX8"/>
<accession>F8PPX8</accession>